<dbReference type="EMBL" id="JAEMNX010000002">
    <property type="protein sequence ID" value="MBJ7536626.1"/>
    <property type="molecule type" value="Genomic_DNA"/>
</dbReference>
<sequence length="69" mass="7694">MKTLRSREGDTISIILWMGLNRTDDEAEEVLFALNPGLEKYGPVLPAGITITLPEMPAKAPERVVNIWD</sequence>
<organism evidence="1 2">
    <name type="scientific">Marinomonas transparens</name>
    <dbReference type="NCBI Taxonomy" id="2795388"/>
    <lineage>
        <taxon>Bacteria</taxon>
        <taxon>Pseudomonadati</taxon>
        <taxon>Pseudomonadota</taxon>
        <taxon>Gammaproteobacteria</taxon>
        <taxon>Oceanospirillales</taxon>
        <taxon>Oceanospirillaceae</taxon>
        <taxon>Marinomonas</taxon>
    </lineage>
</organism>
<comment type="caution">
    <text evidence="1">The sequence shown here is derived from an EMBL/GenBank/DDBJ whole genome shotgun (WGS) entry which is preliminary data.</text>
</comment>
<keyword evidence="2" id="KW-1185">Reference proteome</keyword>
<dbReference type="AlphaFoldDB" id="A0A934JIX6"/>
<reference evidence="1" key="1">
    <citation type="submission" date="2020-12" db="EMBL/GenBank/DDBJ databases">
        <title>Marinomonas arctica sp. nov., a psychrotolerant bacterium isolated from the Arctic.</title>
        <authorList>
            <person name="Zhang Y."/>
        </authorList>
    </citation>
    <scope>NUCLEOTIDE SEQUENCE</scope>
    <source>
        <strain evidence="1">C1424</strain>
    </source>
</reference>
<dbReference type="Pfam" id="PF05489">
    <property type="entry name" value="Phage_tail_X"/>
    <property type="match status" value="1"/>
</dbReference>
<proteinExistence type="predicted"/>
<dbReference type="Proteomes" id="UP000628710">
    <property type="component" value="Unassembled WGS sequence"/>
</dbReference>
<dbReference type="InterPro" id="IPR008861">
    <property type="entry name" value="GpX-like"/>
</dbReference>
<dbReference type="RefSeq" id="WP_199466805.1">
    <property type="nucleotide sequence ID" value="NZ_JAEMNX010000002.1"/>
</dbReference>
<accession>A0A934JIX6</accession>
<evidence type="ECO:0000313" key="1">
    <source>
        <dbReference type="EMBL" id="MBJ7536626.1"/>
    </source>
</evidence>
<protein>
    <submittedName>
        <fullName evidence="1">Tail protein X</fullName>
    </submittedName>
</protein>
<gene>
    <name evidence="1" type="ORF">I8J31_02920</name>
</gene>
<name>A0A934JIX6_9GAMM</name>
<evidence type="ECO:0000313" key="2">
    <source>
        <dbReference type="Proteomes" id="UP000628710"/>
    </source>
</evidence>